<name>A0AAV2E912_9ROSI</name>
<dbReference type="Gene3D" id="3.90.920.10">
    <property type="entry name" value="DNA primase, PRIM domain"/>
    <property type="match status" value="1"/>
</dbReference>
<evidence type="ECO:0008006" key="4">
    <source>
        <dbReference type="Google" id="ProtNLM"/>
    </source>
</evidence>
<protein>
    <recommendedName>
        <fullName evidence="4">DNA primase small subunit</fullName>
    </recommendedName>
</protein>
<evidence type="ECO:0000313" key="2">
    <source>
        <dbReference type="EMBL" id="CAL1382458.1"/>
    </source>
</evidence>
<dbReference type="PANTHER" id="PTHR10536">
    <property type="entry name" value="DNA PRIMASE SMALL SUBUNIT"/>
    <property type="match status" value="1"/>
</dbReference>
<dbReference type="EMBL" id="OZ034817">
    <property type="protein sequence ID" value="CAL1382458.1"/>
    <property type="molecule type" value="Genomic_DNA"/>
</dbReference>
<proteinExistence type="inferred from homology"/>
<sequence length="224" mass="26544">MKDIFERKLLPSLQVFSTEDRCEKIFGIIPDESARAEIRRRWQNSGRSSCSELDINLVLWEQLKYTLQSGSCKAQGLHRYIEEIVLSFTNPRLDMMASRQMDYLLMTPFCVHPITARVCVPIDPVHCDEFDPRTVPTLAKLLRELKLRDMDEEWEDYDFFSTSHGKYLSFFRSSFLEPLLKSCKEEMENAFTYALQEMSNSQPTPLDLFFFHLFWFREDYEARS</sequence>
<keyword evidence="3" id="KW-1185">Reference proteome</keyword>
<comment type="similarity">
    <text evidence="1">Belongs to the eukaryotic-type primase small subunit family.</text>
</comment>
<dbReference type="SUPFAM" id="SSF56747">
    <property type="entry name" value="Prim-pol domain"/>
    <property type="match status" value="1"/>
</dbReference>
<gene>
    <name evidence="2" type="ORF">LTRI10_LOCUS23780</name>
</gene>
<organism evidence="2 3">
    <name type="scientific">Linum trigynum</name>
    <dbReference type="NCBI Taxonomy" id="586398"/>
    <lineage>
        <taxon>Eukaryota</taxon>
        <taxon>Viridiplantae</taxon>
        <taxon>Streptophyta</taxon>
        <taxon>Embryophyta</taxon>
        <taxon>Tracheophyta</taxon>
        <taxon>Spermatophyta</taxon>
        <taxon>Magnoliopsida</taxon>
        <taxon>eudicotyledons</taxon>
        <taxon>Gunneridae</taxon>
        <taxon>Pentapetalae</taxon>
        <taxon>rosids</taxon>
        <taxon>fabids</taxon>
        <taxon>Malpighiales</taxon>
        <taxon>Linaceae</taxon>
        <taxon>Linum</taxon>
    </lineage>
</organism>
<reference evidence="2 3" key="1">
    <citation type="submission" date="2024-04" db="EMBL/GenBank/DDBJ databases">
        <authorList>
            <person name="Fracassetti M."/>
        </authorList>
    </citation>
    <scope>NUCLEOTIDE SEQUENCE [LARGE SCALE GENOMIC DNA]</scope>
</reference>
<dbReference type="AlphaFoldDB" id="A0AAV2E912"/>
<accession>A0AAV2E912</accession>
<dbReference type="Proteomes" id="UP001497516">
    <property type="component" value="Chromosome 4"/>
</dbReference>
<evidence type="ECO:0000313" key="3">
    <source>
        <dbReference type="Proteomes" id="UP001497516"/>
    </source>
</evidence>
<evidence type="ECO:0000256" key="1">
    <source>
        <dbReference type="ARBA" id="ARBA00009762"/>
    </source>
</evidence>